<sequence length="229" mass="25415">MADYTFGEQRNFSLGGIVKTEFTVLDIESENAYLIDMNVSVCTESAQACEQDYVIAENVLLPKKQCTWDAGFVNQNVSLIKFKTDNQISGNLESYDASRFLKEALISYYLLATPCDRSSDLYSSAVNGWTSGKEEVYKLNGVYGLRFTVNNLVTSNKYLVNMDLMACYEANGACSLQETIFADFELAKQVCDRSTGFINSQFSYSSWLSSVGLPANTSTPTRMGQITAD</sequence>
<dbReference type="EMBL" id="CACVKT020007831">
    <property type="protein sequence ID" value="CAC5411202.1"/>
    <property type="molecule type" value="Genomic_DNA"/>
</dbReference>
<evidence type="ECO:0000313" key="2">
    <source>
        <dbReference type="Proteomes" id="UP000507470"/>
    </source>
</evidence>
<dbReference type="OrthoDB" id="6156963at2759"/>
<evidence type="ECO:0000313" key="1">
    <source>
        <dbReference type="EMBL" id="CAC5411202.1"/>
    </source>
</evidence>
<name>A0A6J8DTZ8_MYTCO</name>
<organism evidence="1 2">
    <name type="scientific">Mytilus coruscus</name>
    <name type="common">Sea mussel</name>
    <dbReference type="NCBI Taxonomy" id="42192"/>
    <lineage>
        <taxon>Eukaryota</taxon>
        <taxon>Metazoa</taxon>
        <taxon>Spiralia</taxon>
        <taxon>Lophotrochozoa</taxon>
        <taxon>Mollusca</taxon>
        <taxon>Bivalvia</taxon>
        <taxon>Autobranchia</taxon>
        <taxon>Pteriomorphia</taxon>
        <taxon>Mytilida</taxon>
        <taxon>Mytiloidea</taxon>
        <taxon>Mytilidae</taxon>
        <taxon>Mytilinae</taxon>
        <taxon>Mytilus</taxon>
    </lineage>
</organism>
<gene>
    <name evidence="1" type="ORF">MCOR_44322</name>
</gene>
<protein>
    <submittedName>
        <fullName evidence="1">Uncharacterized protein</fullName>
    </submittedName>
</protein>
<reference evidence="1 2" key="1">
    <citation type="submission" date="2020-06" db="EMBL/GenBank/DDBJ databases">
        <authorList>
            <person name="Li R."/>
            <person name="Bekaert M."/>
        </authorList>
    </citation>
    <scope>NUCLEOTIDE SEQUENCE [LARGE SCALE GENOMIC DNA]</scope>
    <source>
        <strain evidence="2">wild</strain>
    </source>
</reference>
<proteinExistence type="predicted"/>
<accession>A0A6J8DTZ8</accession>
<dbReference type="Proteomes" id="UP000507470">
    <property type="component" value="Unassembled WGS sequence"/>
</dbReference>
<dbReference type="AlphaFoldDB" id="A0A6J8DTZ8"/>
<keyword evidence="2" id="KW-1185">Reference proteome</keyword>